<dbReference type="PANTHER" id="PTHR42894:SF1">
    <property type="entry name" value="N-(5'-PHOSPHORIBOSYL)ANTHRANILATE ISOMERASE"/>
    <property type="match status" value="1"/>
</dbReference>
<dbReference type="Proteomes" id="UP000260823">
    <property type="component" value="Unassembled WGS sequence"/>
</dbReference>
<evidence type="ECO:0000256" key="1">
    <source>
        <dbReference type="ARBA" id="ARBA00001164"/>
    </source>
</evidence>
<comment type="catalytic activity">
    <reaction evidence="1 9">
        <text>N-(5-phospho-beta-D-ribosyl)anthranilate = 1-(2-carboxyphenylamino)-1-deoxy-D-ribulose 5-phosphate</text>
        <dbReference type="Rhea" id="RHEA:21540"/>
        <dbReference type="ChEBI" id="CHEBI:18277"/>
        <dbReference type="ChEBI" id="CHEBI:58613"/>
        <dbReference type="EC" id="5.3.1.24"/>
    </reaction>
</comment>
<dbReference type="InterPro" id="IPR013785">
    <property type="entry name" value="Aldolase_TIM"/>
</dbReference>
<evidence type="ECO:0000256" key="3">
    <source>
        <dbReference type="ARBA" id="ARBA00012572"/>
    </source>
</evidence>
<keyword evidence="6 9" id="KW-0822">Tryptophan biosynthesis</keyword>
<accession>A0A3E2NVA4</accession>
<evidence type="ECO:0000256" key="4">
    <source>
        <dbReference type="ARBA" id="ARBA00022272"/>
    </source>
</evidence>
<dbReference type="UniPathway" id="UPA00035">
    <property type="reaction ID" value="UER00042"/>
</dbReference>
<evidence type="ECO:0000256" key="5">
    <source>
        <dbReference type="ARBA" id="ARBA00022605"/>
    </source>
</evidence>
<evidence type="ECO:0000259" key="10">
    <source>
        <dbReference type="Pfam" id="PF00697"/>
    </source>
</evidence>
<feature type="domain" description="N-(5'phosphoribosyl) anthranilate isomerase (PRAI)" evidence="10">
    <location>
        <begin position="4"/>
        <end position="201"/>
    </location>
</feature>
<dbReference type="SUPFAM" id="SSF51366">
    <property type="entry name" value="Ribulose-phoshate binding barrel"/>
    <property type="match status" value="1"/>
</dbReference>
<dbReference type="OrthoDB" id="9786954at2"/>
<keyword evidence="8 9" id="KW-0413">Isomerase</keyword>
<comment type="caution">
    <text evidence="11">The sequence shown here is derived from an EMBL/GenBank/DDBJ whole genome shotgun (WGS) entry which is preliminary data.</text>
</comment>
<evidence type="ECO:0000256" key="7">
    <source>
        <dbReference type="ARBA" id="ARBA00023141"/>
    </source>
</evidence>
<keyword evidence="7 9" id="KW-0057">Aromatic amino acid biosynthesis</keyword>
<dbReference type="EMBL" id="QWDE01000001">
    <property type="protein sequence ID" value="RFZ84935.1"/>
    <property type="molecule type" value="Genomic_DNA"/>
</dbReference>
<dbReference type="InterPro" id="IPR001240">
    <property type="entry name" value="PRAI_dom"/>
</dbReference>
<sequence>MKIKVCGLKFPDNISKVAALCPDLVGFICYDRSPRYIQGMEDSDLIPIADNILRTGVFVDAPLEEINELIERYSFNAVQLHGCESPDDCKILKARLKVIKAFGVDDCFDFAELEPYYNTVDYFLFDTKTAARGGSGQTFDWTILDKYTGSVPFFLSGGISPDNIDEVKNIKHSMFYGVDLNSKFEAAPAVKDIKKLEDAFKKLRDEVRS</sequence>
<comment type="similarity">
    <text evidence="9">Belongs to the TrpF family.</text>
</comment>
<dbReference type="GO" id="GO:0004640">
    <property type="term" value="F:phosphoribosylanthranilate isomerase activity"/>
    <property type="evidence" value="ECO:0007669"/>
    <property type="project" value="UniProtKB-UniRule"/>
</dbReference>
<evidence type="ECO:0000313" key="11">
    <source>
        <dbReference type="EMBL" id="RFZ84935.1"/>
    </source>
</evidence>
<dbReference type="EC" id="5.3.1.24" evidence="3 9"/>
<keyword evidence="12" id="KW-1185">Reference proteome</keyword>
<dbReference type="RefSeq" id="WP_117381837.1">
    <property type="nucleotide sequence ID" value="NZ_QWDE01000001.1"/>
</dbReference>
<evidence type="ECO:0000256" key="8">
    <source>
        <dbReference type="ARBA" id="ARBA00023235"/>
    </source>
</evidence>
<dbReference type="HAMAP" id="MF_00135">
    <property type="entry name" value="PRAI"/>
    <property type="match status" value="1"/>
</dbReference>
<dbReference type="Pfam" id="PF00697">
    <property type="entry name" value="PRAI"/>
    <property type="match status" value="1"/>
</dbReference>
<dbReference type="CDD" id="cd00405">
    <property type="entry name" value="PRAI"/>
    <property type="match status" value="1"/>
</dbReference>
<evidence type="ECO:0000313" key="12">
    <source>
        <dbReference type="Proteomes" id="UP000260823"/>
    </source>
</evidence>
<organism evidence="11 12">
    <name type="scientific">Mucilaginibacter terrenus</name>
    <dbReference type="NCBI Taxonomy" id="2482727"/>
    <lineage>
        <taxon>Bacteria</taxon>
        <taxon>Pseudomonadati</taxon>
        <taxon>Bacteroidota</taxon>
        <taxon>Sphingobacteriia</taxon>
        <taxon>Sphingobacteriales</taxon>
        <taxon>Sphingobacteriaceae</taxon>
        <taxon>Mucilaginibacter</taxon>
    </lineage>
</organism>
<proteinExistence type="inferred from homology"/>
<dbReference type="AlphaFoldDB" id="A0A3E2NVA4"/>
<protein>
    <recommendedName>
        <fullName evidence="4 9">N-(5'-phosphoribosyl)anthranilate isomerase</fullName>
        <shortName evidence="9">PRAI</shortName>
        <ecNumber evidence="3 9">5.3.1.24</ecNumber>
    </recommendedName>
</protein>
<dbReference type="GO" id="GO:0000162">
    <property type="term" value="P:L-tryptophan biosynthetic process"/>
    <property type="evidence" value="ECO:0007669"/>
    <property type="project" value="UniProtKB-UniRule"/>
</dbReference>
<dbReference type="PANTHER" id="PTHR42894">
    <property type="entry name" value="N-(5'-PHOSPHORIBOSYL)ANTHRANILATE ISOMERASE"/>
    <property type="match status" value="1"/>
</dbReference>
<gene>
    <name evidence="9" type="primary">trpF</name>
    <name evidence="11" type="ORF">DYU05_04840</name>
</gene>
<evidence type="ECO:0000256" key="6">
    <source>
        <dbReference type="ARBA" id="ARBA00022822"/>
    </source>
</evidence>
<keyword evidence="5 9" id="KW-0028">Amino-acid biosynthesis</keyword>
<dbReference type="InterPro" id="IPR044643">
    <property type="entry name" value="TrpF_fam"/>
</dbReference>
<reference evidence="11 12" key="1">
    <citation type="submission" date="2018-08" db="EMBL/GenBank/DDBJ databases">
        <title>Mucilaginibacter terrae sp. nov., isolated from manganese diggings.</title>
        <authorList>
            <person name="Huang Y."/>
            <person name="Zhou Z."/>
        </authorList>
    </citation>
    <scope>NUCLEOTIDE SEQUENCE [LARGE SCALE GENOMIC DNA]</scope>
    <source>
        <strain evidence="11 12">ZH6</strain>
    </source>
</reference>
<dbReference type="Gene3D" id="3.20.20.70">
    <property type="entry name" value="Aldolase class I"/>
    <property type="match status" value="1"/>
</dbReference>
<name>A0A3E2NVA4_9SPHI</name>
<evidence type="ECO:0000256" key="2">
    <source>
        <dbReference type="ARBA" id="ARBA00004664"/>
    </source>
</evidence>
<evidence type="ECO:0000256" key="9">
    <source>
        <dbReference type="HAMAP-Rule" id="MF_00135"/>
    </source>
</evidence>
<dbReference type="InterPro" id="IPR011060">
    <property type="entry name" value="RibuloseP-bd_barrel"/>
</dbReference>
<comment type="pathway">
    <text evidence="2 9">Amino-acid biosynthesis; L-tryptophan biosynthesis; L-tryptophan from chorismate: step 3/5.</text>
</comment>